<keyword evidence="2" id="KW-1185">Reference proteome</keyword>
<organism evidence="1 2">
    <name type="scientific">Lentzea aerocolonigenes</name>
    <name type="common">Lechevalieria aerocolonigenes</name>
    <name type="synonym">Saccharothrix aerocolonigenes</name>
    <dbReference type="NCBI Taxonomy" id="68170"/>
    <lineage>
        <taxon>Bacteria</taxon>
        <taxon>Bacillati</taxon>
        <taxon>Actinomycetota</taxon>
        <taxon>Actinomycetes</taxon>
        <taxon>Pseudonocardiales</taxon>
        <taxon>Pseudonocardiaceae</taxon>
        <taxon>Lentzea</taxon>
    </lineage>
</organism>
<reference evidence="1 2" key="1">
    <citation type="submission" date="2015-02" db="EMBL/GenBank/DDBJ databases">
        <authorList>
            <person name="Ju K.-S."/>
            <person name="Doroghazi J.R."/>
            <person name="Metcalf W."/>
        </authorList>
    </citation>
    <scope>NUCLEOTIDE SEQUENCE [LARGE SCALE GENOMIC DNA]</scope>
    <source>
        <strain evidence="1 2">NRRL B-16140</strain>
    </source>
</reference>
<evidence type="ECO:0000313" key="1">
    <source>
        <dbReference type="EMBL" id="KJK48914.1"/>
    </source>
</evidence>
<dbReference type="Proteomes" id="UP000033393">
    <property type="component" value="Unassembled WGS sequence"/>
</dbReference>
<protein>
    <recommendedName>
        <fullName evidence="3">Apea-like HEPN domain-containing protein</fullName>
    </recommendedName>
</protein>
<dbReference type="OrthoDB" id="5185236at2"/>
<evidence type="ECO:0000313" key="2">
    <source>
        <dbReference type="Proteomes" id="UP000033393"/>
    </source>
</evidence>
<gene>
    <name evidence="1" type="ORF">UK23_15410</name>
</gene>
<comment type="caution">
    <text evidence="1">The sequence shown here is derived from an EMBL/GenBank/DDBJ whole genome shotgun (WGS) entry which is preliminary data.</text>
</comment>
<dbReference type="RefSeq" id="WP_045312205.1">
    <property type="nucleotide sequence ID" value="NZ_JYJG01000095.1"/>
</dbReference>
<accession>A0A0F0GZN9</accession>
<dbReference type="AlphaFoldDB" id="A0A0F0GZN9"/>
<name>A0A0F0GZN9_LENAE</name>
<proteinExistence type="predicted"/>
<sequence>MAGTISGFYLRQTRDLWLCGEPEGWAEIMTGKGPWSHEVFTETVWSHEIDAGISISGQRQGTFEFDFAGYPSALTDWDEGDSPSAFDFDELLRATRVRVNVMNAFALALHSAFVSVERHGAEPFSLTHTDLYHRHPSGNGIGGNAILGLPNTPEDKWRAGGAVSAAVMDKAADLLNQVLQHEAPGTLDLIVLVNQALVAHTKHDFAGSIIAFWTVCEALQNQLWKSYYEQQIAAAGGTVSKKRREKLNGRDFTASIVSEILGLAGVLPAPLHASLDENRILRNKWLHGGKIPTYIDSGKCGETVKEMLRLTLGIDLPLALSIGASGL</sequence>
<dbReference type="PATRIC" id="fig|68170.10.peg.3901"/>
<dbReference type="EMBL" id="JYJG01000095">
    <property type="protein sequence ID" value="KJK48914.1"/>
    <property type="molecule type" value="Genomic_DNA"/>
</dbReference>
<evidence type="ECO:0008006" key="3">
    <source>
        <dbReference type="Google" id="ProtNLM"/>
    </source>
</evidence>